<dbReference type="InterPro" id="IPR053157">
    <property type="entry name" value="Sterol_Uptake_Regulator"/>
</dbReference>
<dbReference type="Proteomes" id="UP001147746">
    <property type="component" value="Unassembled WGS sequence"/>
</dbReference>
<gene>
    <name evidence="1" type="ORF">N7476_010632</name>
</gene>
<organism evidence="1 2">
    <name type="scientific">Penicillium atrosanguineum</name>
    <dbReference type="NCBI Taxonomy" id="1132637"/>
    <lineage>
        <taxon>Eukaryota</taxon>
        <taxon>Fungi</taxon>
        <taxon>Dikarya</taxon>
        <taxon>Ascomycota</taxon>
        <taxon>Pezizomycotina</taxon>
        <taxon>Eurotiomycetes</taxon>
        <taxon>Eurotiomycetidae</taxon>
        <taxon>Eurotiales</taxon>
        <taxon>Aspergillaceae</taxon>
        <taxon>Penicillium</taxon>
    </lineage>
</organism>
<accession>A0A9W9GFH7</accession>
<sequence length="295" mass="33353">MELLIHLTLDNNVICLSLGDDAFANPVSLSLALKAGLKSPYLLYELLAISALHLAFLNPTRSDVHWHQAITLQSHALAIFNSDYKVINETNCVGILLFSSILGHHLLADTLAKRDPGGLETFMTNYIHCIEIHRGIHTIAMTAWPQLMKSELEPVLSASSRFTSRSPRGCDCQRIIELVDTCEELDVDDKGACQIMIRHLQVGLDAAATEQQQGYRHYMIYTWLMLAPPSFIDLLDKKRPEALILLAYYAILLHYGRTMWQVGDAGVHVFKMIRDYLHPQWKAWLQHPQELILSG</sequence>
<evidence type="ECO:0000313" key="1">
    <source>
        <dbReference type="EMBL" id="KAJ5299075.1"/>
    </source>
</evidence>
<proteinExistence type="predicted"/>
<name>A0A9W9GFH7_9EURO</name>
<protein>
    <submittedName>
        <fullName evidence="1">Uncharacterized protein</fullName>
    </submittedName>
</protein>
<comment type="caution">
    <text evidence="1">The sequence shown here is derived from an EMBL/GenBank/DDBJ whole genome shotgun (WGS) entry which is preliminary data.</text>
</comment>
<dbReference type="PANTHER" id="PTHR47784:SF4">
    <property type="entry name" value="ZN(II)2CYS6 TRANSCRIPTION FACTOR (EUROFUNG)"/>
    <property type="match status" value="1"/>
</dbReference>
<dbReference type="EMBL" id="JAPZBO010000010">
    <property type="protein sequence ID" value="KAJ5299075.1"/>
    <property type="molecule type" value="Genomic_DNA"/>
</dbReference>
<keyword evidence="2" id="KW-1185">Reference proteome</keyword>
<dbReference type="PANTHER" id="PTHR47784">
    <property type="entry name" value="STEROL UPTAKE CONTROL PROTEIN 2"/>
    <property type="match status" value="1"/>
</dbReference>
<dbReference type="GO" id="GO:0001228">
    <property type="term" value="F:DNA-binding transcription activator activity, RNA polymerase II-specific"/>
    <property type="evidence" value="ECO:0007669"/>
    <property type="project" value="TreeGrafter"/>
</dbReference>
<evidence type="ECO:0000313" key="2">
    <source>
        <dbReference type="Proteomes" id="UP001147746"/>
    </source>
</evidence>
<dbReference type="AlphaFoldDB" id="A0A9W9GFH7"/>
<reference evidence="1" key="1">
    <citation type="submission" date="2022-12" db="EMBL/GenBank/DDBJ databases">
        <authorList>
            <person name="Petersen C."/>
        </authorList>
    </citation>
    <scope>NUCLEOTIDE SEQUENCE</scope>
    <source>
        <strain evidence="1">IBT 21472</strain>
    </source>
</reference>
<reference evidence="1" key="2">
    <citation type="journal article" date="2023" name="IMA Fungus">
        <title>Comparative genomic study of the Penicillium genus elucidates a diverse pangenome and 15 lateral gene transfer events.</title>
        <authorList>
            <person name="Petersen C."/>
            <person name="Sorensen T."/>
            <person name="Nielsen M.R."/>
            <person name="Sondergaard T.E."/>
            <person name="Sorensen J.L."/>
            <person name="Fitzpatrick D.A."/>
            <person name="Frisvad J.C."/>
            <person name="Nielsen K.L."/>
        </authorList>
    </citation>
    <scope>NUCLEOTIDE SEQUENCE</scope>
    <source>
        <strain evidence="1">IBT 21472</strain>
    </source>
</reference>